<dbReference type="RefSeq" id="XP_046004713.1">
    <property type="nucleotide sequence ID" value="XM_046148790.1"/>
</dbReference>
<keyword evidence="1" id="KW-0472">Membrane</keyword>
<feature type="transmembrane region" description="Helical" evidence="1">
    <location>
        <begin position="62"/>
        <end position="83"/>
    </location>
</feature>
<evidence type="ECO:0000313" key="2">
    <source>
        <dbReference type="EMBL" id="KAH7012448.1"/>
    </source>
</evidence>
<evidence type="ECO:0000256" key="1">
    <source>
        <dbReference type="SAM" id="Phobius"/>
    </source>
</evidence>
<gene>
    <name evidence="2" type="ORF">B0I36DRAFT_202812</name>
</gene>
<dbReference type="AlphaFoldDB" id="A0A9P8XSG4"/>
<protein>
    <submittedName>
        <fullName evidence="2">Uncharacterized protein</fullName>
    </submittedName>
</protein>
<feature type="non-terminal residue" evidence="2">
    <location>
        <position position="1"/>
    </location>
</feature>
<sequence>DSGMEGILSCALGLAYFMTSYMPPEHNQFLHANVPLRIFLALLAGARLLYMRNPRSEAGRTLLLVLVYDGIGGLAVGMSIGNFTGR</sequence>
<name>A0A9P8XSG4_9PEZI</name>
<dbReference type="EMBL" id="JAGTJQ010000014">
    <property type="protein sequence ID" value="KAH7012448.1"/>
    <property type="molecule type" value="Genomic_DNA"/>
</dbReference>
<comment type="caution">
    <text evidence="2">The sequence shown here is derived from an EMBL/GenBank/DDBJ whole genome shotgun (WGS) entry which is preliminary data.</text>
</comment>
<proteinExistence type="predicted"/>
<feature type="transmembrane region" description="Helical" evidence="1">
    <location>
        <begin position="29"/>
        <end position="50"/>
    </location>
</feature>
<dbReference type="OrthoDB" id="3924980at2759"/>
<keyword evidence="1" id="KW-0812">Transmembrane</keyword>
<dbReference type="Proteomes" id="UP000756346">
    <property type="component" value="Unassembled WGS sequence"/>
</dbReference>
<keyword evidence="1" id="KW-1133">Transmembrane helix</keyword>
<reference evidence="2" key="1">
    <citation type="journal article" date="2021" name="Nat. Commun.">
        <title>Genetic determinants of endophytism in the Arabidopsis root mycobiome.</title>
        <authorList>
            <person name="Mesny F."/>
            <person name="Miyauchi S."/>
            <person name="Thiergart T."/>
            <person name="Pickel B."/>
            <person name="Atanasova L."/>
            <person name="Karlsson M."/>
            <person name="Huettel B."/>
            <person name="Barry K.W."/>
            <person name="Haridas S."/>
            <person name="Chen C."/>
            <person name="Bauer D."/>
            <person name="Andreopoulos W."/>
            <person name="Pangilinan J."/>
            <person name="LaButti K."/>
            <person name="Riley R."/>
            <person name="Lipzen A."/>
            <person name="Clum A."/>
            <person name="Drula E."/>
            <person name="Henrissat B."/>
            <person name="Kohler A."/>
            <person name="Grigoriev I.V."/>
            <person name="Martin F.M."/>
            <person name="Hacquard S."/>
        </authorList>
    </citation>
    <scope>NUCLEOTIDE SEQUENCE</scope>
    <source>
        <strain evidence="2">MPI-CAGE-CH-0230</strain>
    </source>
</reference>
<organism evidence="2 3">
    <name type="scientific">Microdochium trichocladiopsis</name>
    <dbReference type="NCBI Taxonomy" id="1682393"/>
    <lineage>
        <taxon>Eukaryota</taxon>
        <taxon>Fungi</taxon>
        <taxon>Dikarya</taxon>
        <taxon>Ascomycota</taxon>
        <taxon>Pezizomycotina</taxon>
        <taxon>Sordariomycetes</taxon>
        <taxon>Xylariomycetidae</taxon>
        <taxon>Xylariales</taxon>
        <taxon>Microdochiaceae</taxon>
        <taxon>Microdochium</taxon>
    </lineage>
</organism>
<evidence type="ECO:0000313" key="3">
    <source>
        <dbReference type="Proteomes" id="UP000756346"/>
    </source>
</evidence>
<dbReference type="GeneID" id="70178336"/>
<accession>A0A9P8XSG4</accession>
<keyword evidence="3" id="KW-1185">Reference proteome</keyword>
<feature type="non-terminal residue" evidence="2">
    <location>
        <position position="86"/>
    </location>
</feature>